<dbReference type="EMBL" id="WJXA01000006">
    <property type="protein sequence ID" value="KAF7140929.1"/>
    <property type="molecule type" value="Genomic_DNA"/>
</dbReference>
<sequence length="105" mass="12014">MGDARRIHWMSWDKMTQVKGMGGLGFRDFEAFNLAVLAKQGWRLLVGDNSPFFKSTTELFSDLYLTIGEQQKRVENRIEKPDRARIRAVVSIEGHDIDGGNRSEI</sequence>
<evidence type="ECO:0000313" key="1">
    <source>
        <dbReference type="EMBL" id="KAF7140929.1"/>
    </source>
</evidence>
<dbReference type="Proteomes" id="UP000626092">
    <property type="component" value="Unassembled WGS sequence"/>
</dbReference>
<reference evidence="1" key="1">
    <citation type="submission" date="2019-11" db="EMBL/GenBank/DDBJ databases">
        <authorList>
            <person name="Liu Y."/>
            <person name="Hou J."/>
            <person name="Li T.-Q."/>
            <person name="Guan C.-H."/>
            <person name="Wu X."/>
            <person name="Wu H.-Z."/>
            <person name="Ling F."/>
            <person name="Zhang R."/>
            <person name="Shi X.-G."/>
            <person name="Ren J.-P."/>
            <person name="Chen E.-F."/>
            <person name="Sun J.-M."/>
        </authorList>
    </citation>
    <scope>NUCLEOTIDE SEQUENCE</scope>
    <source>
        <strain evidence="1">Adult_tree_wgs_1</strain>
        <tissue evidence="1">Leaves</tissue>
    </source>
</reference>
<gene>
    <name evidence="1" type="ORF">RHSIM_Rhsim06G0129200</name>
</gene>
<name>A0A834GTS4_RHOSS</name>
<proteinExistence type="predicted"/>
<dbReference type="AlphaFoldDB" id="A0A834GTS4"/>
<protein>
    <submittedName>
        <fullName evidence="1">Uncharacterized protein</fullName>
    </submittedName>
</protein>
<evidence type="ECO:0000313" key="2">
    <source>
        <dbReference type="Proteomes" id="UP000626092"/>
    </source>
</evidence>
<dbReference type="OrthoDB" id="1938246at2759"/>
<accession>A0A834GTS4</accession>
<keyword evidence="2" id="KW-1185">Reference proteome</keyword>
<comment type="caution">
    <text evidence="1">The sequence shown here is derived from an EMBL/GenBank/DDBJ whole genome shotgun (WGS) entry which is preliminary data.</text>
</comment>
<organism evidence="1 2">
    <name type="scientific">Rhododendron simsii</name>
    <name type="common">Sims's rhododendron</name>
    <dbReference type="NCBI Taxonomy" id="118357"/>
    <lineage>
        <taxon>Eukaryota</taxon>
        <taxon>Viridiplantae</taxon>
        <taxon>Streptophyta</taxon>
        <taxon>Embryophyta</taxon>
        <taxon>Tracheophyta</taxon>
        <taxon>Spermatophyta</taxon>
        <taxon>Magnoliopsida</taxon>
        <taxon>eudicotyledons</taxon>
        <taxon>Gunneridae</taxon>
        <taxon>Pentapetalae</taxon>
        <taxon>asterids</taxon>
        <taxon>Ericales</taxon>
        <taxon>Ericaceae</taxon>
        <taxon>Ericoideae</taxon>
        <taxon>Rhodoreae</taxon>
        <taxon>Rhododendron</taxon>
    </lineage>
</organism>